<evidence type="ECO:0000256" key="1">
    <source>
        <dbReference type="SAM" id="MobiDB-lite"/>
    </source>
</evidence>
<proteinExistence type="predicted"/>
<gene>
    <name evidence="2" type="ORF">UFOPK1747_00248</name>
</gene>
<organism evidence="2">
    <name type="scientific">freshwater metagenome</name>
    <dbReference type="NCBI Taxonomy" id="449393"/>
    <lineage>
        <taxon>unclassified sequences</taxon>
        <taxon>metagenomes</taxon>
        <taxon>ecological metagenomes</taxon>
    </lineage>
</organism>
<feature type="region of interest" description="Disordered" evidence="1">
    <location>
        <begin position="48"/>
        <end position="79"/>
    </location>
</feature>
<evidence type="ECO:0000313" key="2">
    <source>
        <dbReference type="EMBL" id="CAB4575968.1"/>
    </source>
</evidence>
<dbReference type="AlphaFoldDB" id="A0A6J6ET69"/>
<accession>A0A6J6ET69</accession>
<name>A0A6J6ET69_9ZZZZ</name>
<sequence length="144" mass="15063">MISISFFNFWRSFLSTSSSSSSESCRIKASFSFRESSPAFTSRVFLSPSPASASNISPTSSRSFSGSSSSTSSTSTSWPSIFTTAAFPPFVVLTTADATGAGGATKSNSARFKTRLGVPRAALRIFSTNLGTEISSSRASTTNS</sequence>
<reference evidence="2" key="1">
    <citation type="submission" date="2020-05" db="EMBL/GenBank/DDBJ databases">
        <authorList>
            <person name="Chiriac C."/>
            <person name="Salcher M."/>
            <person name="Ghai R."/>
            <person name="Kavagutti S V."/>
        </authorList>
    </citation>
    <scope>NUCLEOTIDE SEQUENCE</scope>
</reference>
<protein>
    <submittedName>
        <fullName evidence="2">Unannotated protein</fullName>
    </submittedName>
</protein>
<dbReference type="EMBL" id="CAEZTV010000020">
    <property type="protein sequence ID" value="CAB4575968.1"/>
    <property type="molecule type" value="Genomic_DNA"/>
</dbReference>